<reference evidence="2 3" key="2">
    <citation type="submission" date="2018-11" db="EMBL/GenBank/DDBJ databases">
        <authorList>
            <consortium name="Pathogen Informatics"/>
        </authorList>
    </citation>
    <scope>NUCLEOTIDE SEQUENCE [LARGE SCALE GENOMIC DNA]</scope>
    <source>
        <strain evidence="2">Dakar</strain>
        <strain evidence="3">Dakar, Senegal</strain>
    </source>
</reference>
<dbReference type="STRING" id="6186.A0A183KWN7"/>
<organism evidence="4">
    <name type="scientific">Schistosoma curassoni</name>
    <dbReference type="NCBI Taxonomy" id="6186"/>
    <lineage>
        <taxon>Eukaryota</taxon>
        <taxon>Metazoa</taxon>
        <taxon>Spiralia</taxon>
        <taxon>Lophotrochozoa</taxon>
        <taxon>Platyhelminthes</taxon>
        <taxon>Trematoda</taxon>
        <taxon>Digenea</taxon>
        <taxon>Strigeidida</taxon>
        <taxon>Schistosomatoidea</taxon>
        <taxon>Schistosomatidae</taxon>
        <taxon>Schistosoma</taxon>
    </lineage>
</organism>
<sequence>MPDFGGPFGKLPEPYNSKLKEYQVFKRNSQPRLRVQPPPRRWR</sequence>
<gene>
    <name evidence="2" type="ORF">SCUD_LOCUS19481</name>
</gene>
<dbReference type="AlphaFoldDB" id="A0A183KWN7"/>
<protein>
    <submittedName>
        <fullName evidence="2 4">Uncharacterized protein</fullName>
    </submittedName>
</protein>
<evidence type="ECO:0000313" key="2">
    <source>
        <dbReference type="EMBL" id="VDP69251.1"/>
    </source>
</evidence>
<name>A0A183KWN7_9TREM</name>
<reference evidence="4" key="1">
    <citation type="submission" date="2016-06" db="UniProtKB">
        <authorList>
            <consortium name="WormBaseParasite"/>
        </authorList>
    </citation>
    <scope>IDENTIFICATION</scope>
</reference>
<evidence type="ECO:0000313" key="3">
    <source>
        <dbReference type="Proteomes" id="UP000279833"/>
    </source>
</evidence>
<accession>A0A183KWN7</accession>
<dbReference type="EMBL" id="UZAK01042594">
    <property type="protein sequence ID" value="VDP69251.1"/>
    <property type="molecule type" value="Genomic_DNA"/>
</dbReference>
<evidence type="ECO:0000313" key="4">
    <source>
        <dbReference type="WBParaSite" id="SCUD_0001948401-mRNA-1"/>
    </source>
</evidence>
<feature type="region of interest" description="Disordered" evidence="1">
    <location>
        <begin position="24"/>
        <end position="43"/>
    </location>
</feature>
<dbReference type="Proteomes" id="UP000279833">
    <property type="component" value="Unassembled WGS sequence"/>
</dbReference>
<dbReference type="WBParaSite" id="SCUD_0001948401-mRNA-1">
    <property type="protein sequence ID" value="SCUD_0001948401-mRNA-1"/>
    <property type="gene ID" value="SCUD_0001948401"/>
</dbReference>
<evidence type="ECO:0000256" key="1">
    <source>
        <dbReference type="SAM" id="MobiDB-lite"/>
    </source>
</evidence>
<keyword evidence="3" id="KW-1185">Reference proteome</keyword>
<proteinExistence type="predicted"/>